<evidence type="ECO:0000256" key="11">
    <source>
        <dbReference type="ARBA" id="ARBA00023098"/>
    </source>
</evidence>
<evidence type="ECO:0000256" key="9">
    <source>
        <dbReference type="ARBA" id="ARBA00022963"/>
    </source>
</evidence>
<evidence type="ECO:0000256" key="12">
    <source>
        <dbReference type="ARBA" id="ARBA00023136"/>
    </source>
</evidence>
<feature type="compositionally biased region" description="Acidic residues" evidence="15">
    <location>
        <begin position="303"/>
        <end position="313"/>
    </location>
</feature>
<comment type="catalytic activity">
    <reaction evidence="13">
        <text>a 1,2-diacyl-sn-glycerol + H2O = a 2-acylglycerol + a fatty acid + H(+)</text>
        <dbReference type="Rhea" id="RHEA:33275"/>
        <dbReference type="ChEBI" id="CHEBI:15377"/>
        <dbReference type="ChEBI" id="CHEBI:15378"/>
        <dbReference type="ChEBI" id="CHEBI:17389"/>
        <dbReference type="ChEBI" id="CHEBI:17815"/>
        <dbReference type="ChEBI" id="CHEBI:28868"/>
        <dbReference type="EC" id="3.1.1.116"/>
    </reaction>
    <physiologicalReaction direction="left-to-right" evidence="13">
        <dbReference type="Rhea" id="RHEA:33276"/>
    </physiologicalReaction>
</comment>
<dbReference type="PANTHER" id="PTHR45792:SF8">
    <property type="entry name" value="DIACYLGLYCEROL LIPASE-ALPHA"/>
    <property type="match status" value="1"/>
</dbReference>
<keyword evidence="10" id="KW-1133">Transmembrane helix</keyword>
<keyword evidence="12" id="KW-0472">Membrane</keyword>
<dbReference type="SUPFAM" id="SSF53474">
    <property type="entry name" value="alpha/beta-Hydrolases"/>
    <property type="match status" value="1"/>
</dbReference>
<gene>
    <name evidence="17" type="ORF">INT44_006179</name>
</gene>
<evidence type="ECO:0000256" key="15">
    <source>
        <dbReference type="SAM" id="MobiDB-lite"/>
    </source>
</evidence>
<dbReference type="OrthoDB" id="438440at2759"/>
<evidence type="ECO:0000256" key="14">
    <source>
        <dbReference type="ARBA" id="ARBA00026104"/>
    </source>
</evidence>
<dbReference type="InterPro" id="IPR052214">
    <property type="entry name" value="DAG_Lipase-Related"/>
</dbReference>
<comment type="cofactor">
    <cofactor evidence="1">
        <name>Ca(2+)</name>
        <dbReference type="ChEBI" id="CHEBI:29108"/>
    </cofactor>
</comment>
<evidence type="ECO:0000313" key="18">
    <source>
        <dbReference type="Proteomes" id="UP000612746"/>
    </source>
</evidence>
<feature type="compositionally biased region" description="Low complexity" evidence="15">
    <location>
        <begin position="360"/>
        <end position="372"/>
    </location>
</feature>
<evidence type="ECO:0000256" key="2">
    <source>
        <dbReference type="ARBA" id="ARBA00004651"/>
    </source>
</evidence>
<name>A0A8H7UHI4_9FUNG</name>
<reference evidence="17" key="1">
    <citation type="submission" date="2020-12" db="EMBL/GenBank/DDBJ databases">
        <title>Metabolic potential, ecology and presence of endohyphal bacteria is reflected in genomic diversity of Mucoromycotina.</title>
        <authorList>
            <person name="Muszewska A."/>
            <person name="Okrasinska A."/>
            <person name="Steczkiewicz K."/>
            <person name="Drgas O."/>
            <person name="Orlowska M."/>
            <person name="Perlinska-Lenart U."/>
            <person name="Aleksandrzak-Piekarczyk T."/>
            <person name="Szatraj K."/>
            <person name="Zielenkiewicz U."/>
            <person name="Pilsyk S."/>
            <person name="Malc E."/>
            <person name="Mieczkowski P."/>
            <person name="Kruszewska J.S."/>
            <person name="Biernat P."/>
            <person name="Pawlowska J."/>
        </authorList>
    </citation>
    <scope>NUCLEOTIDE SEQUENCE</scope>
    <source>
        <strain evidence="17">WA0000051536</strain>
    </source>
</reference>
<keyword evidence="6" id="KW-0479">Metal-binding</keyword>
<organism evidence="17 18">
    <name type="scientific">Umbelopsis vinacea</name>
    <dbReference type="NCBI Taxonomy" id="44442"/>
    <lineage>
        <taxon>Eukaryota</taxon>
        <taxon>Fungi</taxon>
        <taxon>Fungi incertae sedis</taxon>
        <taxon>Mucoromycota</taxon>
        <taxon>Mucoromycotina</taxon>
        <taxon>Umbelopsidomycetes</taxon>
        <taxon>Umbelopsidales</taxon>
        <taxon>Umbelopsidaceae</taxon>
        <taxon>Umbelopsis</taxon>
    </lineage>
</organism>
<keyword evidence="18" id="KW-1185">Reference proteome</keyword>
<keyword evidence="4" id="KW-0597">Phosphoprotein</keyword>
<evidence type="ECO:0000256" key="5">
    <source>
        <dbReference type="ARBA" id="ARBA00022692"/>
    </source>
</evidence>
<keyword evidence="9" id="KW-0442">Lipid degradation</keyword>
<dbReference type="InterPro" id="IPR002921">
    <property type="entry name" value="Fungal_lipase-type"/>
</dbReference>
<dbReference type="CDD" id="cd00519">
    <property type="entry name" value="Lipase_3"/>
    <property type="match status" value="1"/>
</dbReference>
<dbReference type="EC" id="3.1.1.116" evidence="14"/>
<dbReference type="Gene3D" id="3.40.50.1820">
    <property type="entry name" value="alpha/beta hydrolase"/>
    <property type="match status" value="1"/>
</dbReference>
<evidence type="ECO:0000256" key="4">
    <source>
        <dbReference type="ARBA" id="ARBA00022553"/>
    </source>
</evidence>
<proteinExistence type="predicted"/>
<comment type="subcellular location">
    <subcellularLocation>
        <location evidence="2">Cell membrane</location>
        <topology evidence="2">Multi-pass membrane protein</topology>
    </subcellularLocation>
</comment>
<dbReference type="AlphaFoldDB" id="A0A8H7UHI4"/>
<comment type="caution">
    <text evidence="17">The sequence shown here is derived from an EMBL/GenBank/DDBJ whole genome shotgun (WGS) entry which is preliminary data.</text>
</comment>
<evidence type="ECO:0000256" key="13">
    <source>
        <dbReference type="ARBA" id="ARBA00024531"/>
    </source>
</evidence>
<evidence type="ECO:0000256" key="1">
    <source>
        <dbReference type="ARBA" id="ARBA00001913"/>
    </source>
</evidence>
<feature type="domain" description="Fungal lipase-type" evidence="16">
    <location>
        <begin position="544"/>
        <end position="681"/>
    </location>
</feature>
<feature type="region of interest" description="Disordered" evidence="15">
    <location>
        <begin position="354"/>
        <end position="373"/>
    </location>
</feature>
<dbReference type="GO" id="GO:0046872">
    <property type="term" value="F:metal ion binding"/>
    <property type="evidence" value="ECO:0007669"/>
    <property type="project" value="UniProtKB-KW"/>
</dbReference>
<feature type="region of interest" description="Disordered" evidence="15">
    <location>
        <begin position="1"/>
        <end position="23"/>
    </location>
</feature>
<evidence type="ECO:0000259" key="16">
    <source>
        <dbReference type="Pfam" id="PF01764"/>
    </source>
</evidence>
<evidence type="ECO:0000256" key="10">
    <source>
        <dbReference type="ARBA" id="ARBA00022989"/>
    </source>
</evidence>
<feature type="region of interest" description="Disordered" evidence="15">
    <location>
        <begin position="303"/>
        <end position="338"/>
    </location>
</feature>
<evidence type="ECO:0000313" key="17">
    <source>
        <dbReference type="EMBL" id="KAG2179334.1"/>
    </source>
</evidence>
<evidence type="ECO:0000256" key="7">
    <source>
        <dbReference type="ARBA" id="ARBA00022801"/>
    </source>
</evidence>
<sequence>MDESPQASLHRPPLVLTTDSEPSSLPVKRLLRHSDMDNLETLQNRYARTRPDQTNTIMDNFMSVNTTRTSRDLPSLTEQEQPPSPRRSFTSSSKKWPLQDGRLQITIMTIQLNVPIQRPYIKLTLGGSAIKIHTDLYLCEKVSYHAQLFDTIHMDLYDSYSFFADRHVGRAEIRLRHLDGLPEVFTSYYEIWDKKLTTASSSAVGRRKTLSANIGAIQSRIYYRYKKDELSIQPEKIPELQPPGFYVTTSQSLITEEQIANEFERHLKFQRERNKAGITFRKYEEGNEYGENNLDNYEEFDDFDEEGEDDEEAGLSRPLSSKPEKKPSEATLTESVTEKSTKSTWSSYFGFGNSKKTDPSTASSTRTSSSATLQESRSVNAFGGIVDDDDTLKSYPLLDTLGAWTTTKETNQVLRSIGKLLAAFGQGFELSNLQVLVGFTVLEKFYTDRPKNRTWDLVTDLGEIEPAAHFWKFSIAAYGWKGLTFIGKSNGILTNATRKHSDALSVIEYLSLPKEDLLAYEFRTGEVFRPSYFIARDRATNSIVLSIRGTMSAFDTLTDLVCEYEQWKGGLVHRGMKSSALWFFRNVAPQLIAYTNQHATSALYIVGHSLGSSTAAILTIMLLDYIDEFRKSADQHDKQDFEIKCFGFAPACGLSLDLSERYKDHIQSYVFGDDVVSKMSYGSMMDVKELVIASSEAAHGLSYSKVFLSSQLEGPKWKTIFDAVADCRTKCLESLANPRLYVAGTVYQFWLDPTPSNPTRMVIERTDAKQVSQEVVVKRSIFLDHLPTNFDVAFTRAREALMIHGGQHPVSTDAKEAPAGILDKSMAERSGRIALDKNLKQVAQEQKMEELQNPDVA</sequence>
<dbReference type="GO" id="GO:0005886">
    <property type="term" value="C:plasma membrane"/>
    <property type="evidence" value="ECO:0007669"/>
    <property type="project" value="UniProtKB-SubCell"/>
</dbReference>
<keyword evidence="7" id="KW-0378">Hydrolase</keyword>
<accession>A0A8H7UHI4</accession>
<keyword evidence="8" id="KW-0106">Calcium</keyword>
<dbReference type="InterPro" id="IPR029058">
    <property type="entry name" value="AB_hydrolase_fold"/>
</dbReference>
<dbReference type="Pfam" id="PF01764">
    <property type="entry name" value="Lipase_3"/>
    <property type="match status" value="1"/>
</dbReference>
<dbReference type="PANTHER" id="PTHR45792">
    <property type="entry name" value="DIACYLGLYCEROL LIPASE HOMOLOG-RELATED"/>
    <property type="match status" value="1"/>
</dbReference>
<dbReference type="Proteomes" id="UP000612746">
    <property type="component" value="Unassembled WGS sequence"/>
</dbReference>
<keyword evidence="11" id="KW-0443">Lipid metabolism</keyword>
<keyword evidence="5" id="KW-0812">Transmembrane</keyword>
<evidence type="ECO:0000256" key="8">
    <source>
        <dbReference type="ARBA" id="ARBA00022837"/>
    </source>
</evidence>
<evidence type="ECO:0000256" key="6">
    <source>
        <dbReference type="ARBA" id="ARBA00022723"/>
    </source>
</evidence>
<dbReference type="GO" id="GO:0046340">
    <property type="term" value="P:diacylglycerol catabolic process"/>
    <property type="evidence" value="ECO:0007669"/>
    <property type="project" value="TreeGrafter"/>
</dbReference>
<feature type="region of interest" description="Disordered" evidence="15">
    <location>
        <begin position="68"/>
        <end position="95"/>
    </location>
</feature>
<dbReference type="GO" id="GO:0016298">
    <property type="term" value="F:lipase activity"/>
    <property type="evidence" value="ECO:0007669"/>
    <property type="project" value="TreeGrafter"/>
</dbReference>
<protein>
    <recommendedName>
        <fullName evidence="14">sn-1-specific diacylglycerol lipase</fullName>
        <ecNumber evidence="14">3.1.1.116</ecNumber>
    </recommendedName>
</protein>
<keyword evidence="3" id="KW-1003">Cell membrane</keyword>
<dbReference type="EMBL" id="JAEPRA010000010">
    <property type="protein sequence ID" value="KAG2179334.1"/>
    <property type="molecule type" value="Genomic_DNA"/>
</dbReference>
<dbReference type="GO" id="GO:0019369">
    <property type="term" value="P:arachidonate metabolic process"/>
    <property type="evidence" value="ECO:0007669"/>
    <property type="project" value="TreeGrafter"/>
</dbReference>
<evidence type="ECO:0000256" key="3">
    <source>
        <dbReference type="ARBA" id="ARBA00022475"/>
    </source>
</evidence>